<sequence>MGTFGWIEVAFWAAIAVGVIVRLFAVLRRRRKSGREALRSAFGPVVDAGAAESTAYGWTPASSTDLPAVFGTVQTGEPDPDRPRDVPDPRA</sequence>
<evidence type="ECO:0000313" key="4">
    <source>
        <dbReference type="Proteomes" id="UP001263371"/>
    </source>
</evidence>
<keyword evidence="2" id="KW-0472">Membrane</keyword>
<reference evidence="3 4" key="1">
    <citation type="submission" date="2023-09" db="EMBL/GenBank/DDBJ databases">
        <title>Microbacterium fusihabitans sp. nov., Microbacterium phycihabitans sp. nov., and Microbacterium cervinum sp. nov., isolated from dried seaweeds of beach.</title>
        <authorList>
            <person name="Lee S.D."/>
        </authorList>
    </citation>
    <scope>NUCLEOTIDE SEQUENCE [LARGE SCALE GENOMIC DNA]</scope>
    <source>
        <strain evidence="3 4">KSW4-17</strain>
    </source>
</reference>
<feature type="region of interest" description="Disordered" evidence="1">
    <location>
        <begin position="70"/>
        <end position="91"/>
    </location>
</feature>
<keyword evidence="2" id="KW-0812">Transmembrane</keyword>
<evidence type="ECO:0000313" key="3">
    <source>
        <dbReference type="EMBL" id="MDU0366178.1"/>
    </source>
</evidence>
<evidence type="ECO:0000256" key="2">
    <source>
        <dbReference type="SAM" id="Phobius"/>
    </source>
</evidence>
<dbReference type="EMBL" id="JAWDIS010000001">
    <property type="protein sequence ID" value="MDU0366178.1"/>
    <property type="molecule type" value="Genomic_DNA"/>
</dbReference>
<dbReference type="RefSeq" id="WP_315993444.1">
    <property type="nucleotide sequence ID" value="NZ_JAWDIS010000001.1"/>
</dbReference>
<protein>
    <submittedName>
        <fullName evidence="3">Uncharacterized protein</fullName>
    </submittedName>
</protein>
<proteinExistence type="predicted"/>
<name>A0ABU3T474_9MICO</name>
<evidence type="ECO:0000256" key="1">
    <source>
        <dbReference type="SAM" id="MobiDB-lite"/>
    </source>
</evidence>
<feature type="compositionally biased region" description="Basic and acidic residues" evidence="1">
    <location>
        <begin position="79"/>
        <end position="91"/>
    </location>
</feature>
<keyword evidence="2" id="KW-1133">Transmembrane helix</keyword>
<gene>
    <name evidence="3" type="ORF">RWH45_03055</name>
</gene>
<accession>A0ABU3T474</accession>
<feature type="transmembrane region" description="Helical" evidence="2">
    <location>
        <begin position="6"/>
        <end position="25"/>
    </location>
</feature>
<organism evidence="3 4">
    <name type="scientific">Microbacterium galbum</name>
    <dbReference type="NCBI Taxonomy" id="3075994"/>
    <lineage>
        <taxon>Bacteria</taxon>
        <taxon>Bacillati</taxon>
        <taxon>Actinomycetota</taxon>
        <taxon>Actinomycetes</taxon>
        <taxon>Micrococcales</taxon>
        <taxon>Microbacteriaceae</taxon>
        <taxon>Microbacterium</taxon>
    </lineage>
</organism>
<dbReference type="Proteomes" id="UP001263371">
    <property type="component" value="Unassembled WGS sequence"/>
</dbReference>
<keyword evidence="4" id="KW-1185">Reference proteome</keyword>
<comment type="caution">
    <text evidence="3">The sequence shown here is derived from an EMBL/GenBank/DDBJ whole genome shotgun (WGS) entry which is preliminary data.</text>
</comment>